<keyword evidence="4" id="KW-0336">GPI-anchor</keyword>
<dbReference type="Gene3D" id="2.60.120.200">
    <property type="match status" value="1"/>
</dbReference>
<feature type="active site" description="Proton donor" evidence="17">
    <location>
        <position position="124"/>
    </location>
</feature>
<evidence type="ECO:0000256" key="15">
    <source>
        <dbReference type="ARBA" id="ARBA00038074"/>
    </source>
</evidence>
<feature type="compositionally biased region" description="Low complexity" evidence="19">
    <location>
        <begin position="312"/>
        <end position="346"/>
    </location>
</feature>
<dbReference type="PIRSF" id="PIRSF037299">
    <property type="entry name" value="Glycosidase_CRH1_prd"/>
    <property type="match status" value="1"/>
</dbReference>
<evidence type="ECO:0000256" key="4">
    <source>
        <dbReference type="ARBA" id="ARBA00022622"/>
    </source>
</evidence>
<keyword evidence="13" id="KW-0326">Glycosidase</keyword>
<sequence>MLSKPFSAATLALAASSLVSAQTFSECNPTKKTCPPNPALGSKVECDFTKGDCDFFGKAIGTEIKHNANGAEFSISQDSDAPTIRGSKYIFFGRVDVEAQAAPGRGIVTSVVLLSDDLDEIDWEWLGGDAGHVQTNYFSKGDTSVYDRSASHDVAAATTQFHKYSIEWTPSAIVWSIDGQPVRTLTSNAAKGGSAFPQTPMQVKLGTWVAGRKDAAEGTVTWAGGRADYSQAPFLGYYKSISIVDYAGQDKPANGGIKEYVYGDQTGTEQSIKVVPGNSDDAVKDRTSSKDGQDDDKFSNTKSVEMPPPGRASPTSVAATSTAATSVATTSAASSDDTSASAPATSDKADTVAAGLSTTSTARSAPQTTFAASASGTISRVPALSDRKPTSAATSAINPTTLAGSAAPRHAASLSAALIAFAALLL</sequence>
<keyword evidence="5" id="KW-0328">Glycosyltransferase</keyword>
<dbReference type="EMBL" id="NJEU01000059">
    <property type="protein sequence ID" value="PHH82429.1"/>
    <property type="molecule type" value="Genomic_DNA"/>
</dbReference>
<evidence type="ECO:0000256" key="10">
    <source>
        <dbReference type="ARBA" id="ARBA00023157"/>
    </source>
</evidence>
<dbReference type="GO" id="GO:0098552">
    <property type="term" value="C:side of membrane"/>
    <property type="evidence" value="ECO:0007669"/>
    <property type="project" value="UniProtKB-KW"/>
</dbReference>
<evidence type="ECO:0000256" key="17">
    <source>
        <dbReference type="PIRSR" id="PIRSR037299-1"/>
    </source>
</evidence>
<feature type="active site" description="Nucleophile" evidence="17">
    <location>
        <position position="120"/>
    </location>
</feature>
<keyword evidence="8 16" id="KW-0378">Hydrolase</keyword>
<dbReference type="PROSITE" id="PS51762">
    <property type="entry name" value="GH16_2"/>
    <property type="match status" value="1"/>
</dbReference>
<evidence type="ECO:0000256" key="20">
    <source>
        <dbReference type="SAM" id="SignalP"/>
    </source>
</evidence>
<evidence type="ECO:0000256" key="7">
    <source>
        <dbReference type="ARBA" id="ARBA00022729"/>
    </source>
</evidence>
<dbReference type="InterPro" id="IPR050546">
    <property type="entry name" value="Glycosyl_Hydrlase_16"/>
</dbReference>
<feature type="compositionally biased region" description="Basic and acidic residues" evidence="19">
    <location>
        <begin position="281"/>
        <end position="299"/>
    </location>
</feature>
<dbReference type="EC" id="3.2.-.-" evidence="16"/>
<dbReference type="InterPro" id="IPR013320">
    <property type="entry name" value="ConA-like_dom_sf"/>
</dbReference>
<feature type="chain" id="PRO_5012134970" description="Crh-like protein" evidence="20">
    <location>
        <begin position="22"/>
        <end position="426"/>
    </location>
</feature>
<evidence type="ECO:0000256" key="11">
    <source>
        <dbReference type="ARBA" id="ARBA00023180"/>
    </source>
</evidence>
<dbReference type="PANTHER" id="PTHR10963:SF68">
    <property type="entry name" value="GLYCOSIDASE CRH1-RELATED"/>
    <property type="match status" value="1"/>
</dbReference>
<dbReference type="Pfam" id="PF00722">
    <property type="entry name" value="Glyco_hydro_16"/>
    <property type="match status" value="1"/>
</dbReference>
<keyword evidence="14" id="KW-0961">Cell wall biogenesis/degradation</keyword>
<evidence type="ECO:0000256" key="5">
    <source>
        <dbReference type="ARBA" id="ARBA00022676"/>
    </source>
</evidence>
<protein>
    <recommendedName>
        <fullName evidence="16">Crh-like protein</fullName>
        <ecNumber evidence="16">3.2.-.-</ecNumber>
    </recommendedName>
</protein>
<keyword evidence="10 18" id="KW-1015">Disulfide bond</keyword>
<evidence type="ECO:0000256" key="3">
    <source>
        <dbReference type="ARBA" id="ARBA00004589"/>
    </source>
</evidence>
<dbReference type="SUPFAM" id="SSF49899">
    <property type="entry name" value="Concanavalin A-like lectins/glucanases"/>
    <property type="match status" value="1"/>
</dbReference>
<keyword evidence="6" id="KW-0808">Transferase</keyword>
<feature type="region of interest" description="Disordered" evidence="19">
    <location>
        <begin position="268"/>
        <end position="350"/>
    </location>
</feature>
<dbReference type="PANTHER" id="PTHR10963">
    <property type="entry name" value="GLYCOSYL HYDROLASE-RELATED"/>
    <property type="match status" value="1"/>
</dbReference>
<dbReference type="GO" id="GO:0008843">
    <property type="term" value="F:endochitinase activity"/>
    <property type="evidence" value="ECO:0007669"/>
    <property type="project" value="UniProtKB-EC"/>
</dbReference>
<dbReference type="AlphaFoldDB" id="A0A2C5Y3H6"/>
<gene>
    <name evidence="22" type="ORF">CDD82_6006</name>
</gene>
<comment type="catalytic activity">
    <reaction evidence="1">
        <text>Random endo-hydrolysis of N-acetyl-beta-D-glucosaminide (1-&gt;4)-beta-linkages in chitin and chitodextrins.</text>
        <dbReference type="EC" id="3.2.1.14"/>
    </reaction>
</comment>
<evidence type="ECO:0000256" key="6">
    <source>
        <dbReference type="ARBA" id="ARBA00022679"/>
    </source>
</evidence>
<keyword evidence="12" id="KW-0449">Lipoprotein</keyword>
<keyword evidence="23" id="KW-1185">Reference proteome</keyword>
<feature type="domain" description="GH16" evidence="21">
    <location>
        <begin position="30"/>
        <end position="238"/>
    </location>
</feature>
<evidence type="ECO:0000256" key="2">
    <source>
        <dbReference type="ARBA" id="ARBA00004196"/>
    </source>
</evidence>
<evidence type="ECO:0000256" key="9">
    <source>
        <dbReference type="ARBA" id="ARBA00023136"/>
    </source>
</evidence>
<feature type="signal peptide" evidence="20">
    <location>
        <begin position="1"/>
        <end position="21"/>
    </location>
</feature>
<dbReference type="GO" id="GO:0009277">
    <property type="term" value="C:fungal-type cell wall"/>
    <property type="evidence" value="ECO:0007669"/>
    <property type="project" value="TreeGrafter"/>
</dbReference>
<keyword evidence="9 16" id="KW-0472">Membrane</keyword>
<evidence type="ECO:0000256" key="18">
    <source>
        <dbReference type="PIRSR" id="PIRSR037299-2"/>
    </source>
</evidence>
<proteinExistence type="inferred from homology"/>
<name>A0A2C5Y3H6_9HYPO</name>
<keyword evidence="11" id="KW-0325">Glycoprotein</keyword>
<dbReference type="InterPro" id="IPR017168">
    <property type="entry name" value="CHR-like"/>
</dbReference>
<dbReference type="GO" id="GO:0016757">
    <property type="term" value="F:glycosyltransferase activity"/>
    <property type="evidence" value="ECO:0007669"/>
    <property type="project" value="UniProtKB-KW"/>
</dbReference>
<dbReference type="GO" id="GO:0031505">
    <property type="term" value="P:fungal-type cell wall organization"/>
    <property type="evidence" value="ECO:0007669"/>
    <property type="project" value="TreeGrafter"/>
</dbReference>
<evidence type="ECO:0000256" key="16">
    <source>
        <dbReference type="PIRNR" id="PIRNR037299"/>
    </source>
</evidence>
<evidence type="ECO:0000256" key="14">
    <source>
        <dbReference type="ARBA" id="ARBA00023316"/>
    </source>
</evidence>
<comment type="similarity">
    <text evidence="15">Belongs to the glycosyl hydrolase 16 family. CRH1 subfamily.</text>
</comment>
<comment type="subcellular location">
    <subcellularLocation>
        <location evidence="2">Cell envelope</location>
    </subcellularLocation>
    <subcellularLocation>
        <location evidence="3">Membrane</location>
        <topology evidence="3">Lipid-anchor</topology>
        <topology evidence="3">GPI-anchor</topology>
    </subcellularLocation>
</comment>
<evidence type="ECO:0000313" key="23">
    <source>
        <dbReference type="Proteomes" id="UP000224854"/>
    </source>
</evidence>
<dbReference type="GO" id="GO:0005975">
    <property type="term" value="P:carbohydrate metabolic process"/>
    <property type="evidence" value="ECO:0007669"/>
    <property type="project" value="InterPro"/>
</dbReference>
<evidence type="ECO:0000256" key="8">
    <source>
        <dbReference type="ARBA" id="ARBA00022801"/>
    </source>
</evidence>
<accession>A0A2C5Y3H6</accession>
<dbReference type="CDD" id="cd02183">
    <property type="entry name" value="GH16_fungal_CRH1_transglycosylase"/>
    <property type="match status" value="1"/>
</dbReference>
<evidence type="ECO:0000256" key="13">
    <source>
        <dbReference type="ARBA" id="ARBA00023295"/>
    </source>
</evidence>
<dbReference type="InterPro" id="IPR000757">
    <property type="entry name" value="Beta-glucanase-like"/>
</dbReference>
<evidence type="ECO:0000313" key="22">
    <source>
        <dbReference type="EMBL" id="PHH82429.1"/>
    </source>
</evidence>
<evidence type="ECO:0000256" key="12">
    <source>
        <dbReference type="ARBA" id="ARBA00023288"/>
    </source>
</evidence>
<evidence type="ECO:0000256" key="19">
    <source>
        <dbReference type="SAM" id="MobiDB-lite"/>
    </source>
</evidence>
<reference evidence="22 23" key="1">
    <citation type="submission" date="2017-06" db="EMBL/GenBank/DDBJ databases">
        <title>Ant-infecting Ophiocordyceps genomes reveal a high diversity of potential behavioral manipulation genes and a possible major role for enterotoxins.</title>
        <authorList>
            <person name="De Bekker C."/>
            <person name="Evans H.C."/>
            <person name="Brachmann A."/>
            <person name="Hughes D.P."/>
        </authorList>
    </citation>
    <scope>NUCLEOTIDE SEQUENCE [LARGE SCALE GENOMIC DNA]</scope>
    <source>
        <strain evidence="22 23">1348a</strain>
    </source>
</reference>
<evidence type="ECO:0000256" key="1">
    <source>
        <dbReference type="ARBA" id="ARBA00000822"/>
    </source>
</evidence>
<comment type="caution">
    <text evidence="22">The sequence shown here is derived from an EMBL/GenBank/DDBJ whole genome shotgun (WGS) entry which is preliminary data.</text>
</comment>
<dbReference type="Proteomes" id="UP000224854">
    <property type="component" value="Unassembled WGS sequence"/>
</dbReference>
<feature type="disulfide bond" evidence="18">
    <location>
        <begin position="27"/>
        <end position="34"/>
    </location>
</feature>
<evidence type="ECO:0000259" key="21">
    <source>
        <dbReference type="PROSITE" id="PS51762"/>
    </source>
</evidence>
<keyword evidence="7 20" id="KW-0732">Signal</keyword>
<organism evidence="22 23">
    <name type="scientific">Ophiocordyceps australis</name>
    <dbReference type="NCBI Taxonomy" id="1399860"/>
    <lineage>
        <taxon>Eukaryota</taxon>
        <taxon>Fungi</taxon>
        <taxon>Dikarya</taxon>
        <taxon>Ascomycota</taxon>
        <taxon>Pezizomycotina</taxon>
        <taxon>Sordariomycetes</taxon>
        <taxon>Hypocreomycetidae</taxon>
        <taxon>Hypocreales</taxon>
        <taxon>Ophiocordycipitaceae</taxon>
        <taxon>Ophiocordyceps</taxon>
    </lineage>
</organism>
<dbReference type="OrthoDB" id="4781at2759"/>